<evidence type="ECO:0000256" key="3">
    <source>
        <dbReference type="ARBA" id="ARBA00022989"/>
    </source>
</evidence>
<feature type="transmembrane region" description="Helical" evidence="5">
    <location>
        <begin position="156"/>
        <end position="180"/>
    </location>
</feature>
<dbReference type="InterPro" id="IPR002033">
    <property type="entry name" value="TatC"/>
</dbReference>
<feature type="transmembrane region" description="Helical" evidence="5">
    <location>
        <begin position="192"/>
        <end position="209"/>
    </location>
</feature>
<evidence type="ECO:0000256" key="1">
    <source>
        <dbReference type="ARBA" id="ARBA00004141"/>
    </source>
</evidence>
<sequence length="252" mass="27993">MNQDEGSLLSHLAELRNALLRSIAAVLLIFVALIYFARDIYHWLASPLMAHLPEGTSMIATEVGAPFFAPFKLTMVLSVAIAVPFLLHQVWRFIAPGLYKKEKRLVAPLLISSTLLFYGGIAFAYYVVLPLAFAFFTSMAPEGITIATDISSYLDFVLKIFFAFGIAFEIPIAILLLCWSGTTTPEQLRAKRAYVIVGVFIVGMLLTPPDVISQTLLAVPMWLLFELGLFFARFYTPGKKASSEPDEQKTED</sequence>
<evidence type="ECO:0000256" key="2">
    <source>
        <dbReference type="ARBA" id="ARBA00022692"/>
    </source>
</evidence>
<dbReference type="GO" id="GO:0065002">
    <property type="term" value="P:intracellular protein transmembrane transport"/>
    <property type="evidence" value="ECO:0007669"/>
    <property type="project" value="TreeGrafter"/>
</dbReference>
<keyword evidence="4 5" id="KW-0472">Membrane</keyword>
<keyword evidence="5" id="KW-0813">Transport</keyword>
<keyword evidence="2 5" id="KW-0812">Transmembrane</keyword>
<keyword evidence="5" id="KW-1003">Cell membrane</keyword>
<accession>A0A432W3U6</accession>
<evidence type="ECO:0000313" key="7">
    <source>
        <dbReference type="Proteomes" id="UP000288293"/>
    </source>
</evidence>
<dbReference type="RefSeq" id="WP_126804428.1">
    <property type="nucleotide sequence ID" value="NZ_PIPL01000003.1"/>
</dbReference>
<gene>
    <name evidence="5 6" type="primary">tatC</name>
    <name evidence="6" type="ORF">CWE09_12740</name>
</gene>
<reference evidence="6 7" key="1">
    <citation type="journal article" date="2011" name="Front. Microbiol.">
        <title>Genomic signatures of strain selection and enhancement in Bacillus atrophaeus var. globigii, a historical biowarfare simulant.</title>
        <authorList>
            <person name="Gibbons H.S."/>
            <person name="Broomall S.M."/>
            <person name="McNew L.A."/>
            <person name="Daligault H."/>
            <person name="Chapman C."/>
            <person name="Bruce D."/>
            <person name="Karavis M."/>
            <person name="Krepps M."/>
            <person name="McGregor P.A."/>
            <person name="Hong C."/>
            <person name="Park K.H."/>
            <person name="Akmal A."/>
            <person name="Feldman A."/>
            <person name="Lin J.S."/>
            <person name="Chang W.E."/>
            <person name="Higgs B.W."/>
            <person name="Demirev P."/>
            <person name="Lindquist J."/>
            <person name="Liem A."/>
            <person name="Fochler E."/>
            <person name="Read T.D."/>
            <person name="Tapia R."/>
            <person name="Johnson S."/>
            <person name="Bishop-Lilly K.A."/>
            <person name="Detter C."/>
            <person name="Han C."/>
            <person name="Sozhamannan S."/>
            <person name="Rosenzweig C.N."/>
            <person name="Skowronski E.W."/>
        </authorList>
    </citation>
    <scope>NUCLEOTIDE SEQUENCE [LARGE SCALE GENOMIC DNA]</scope>
    <source>
        <strain evidence="6 7">MLST1</strain>
    </source>
</reference>
<dbReference type="PANTHER" id="PTHR30371">
    <property type="entry name" value="SEC-INDEPENDENT PROTEIN TRANSLOCASE PROTEIN TATC"/>
    <property type="match status" value="1"/>
</dbReference>
<dbReference type="PROSITE" id="PS01218">
    <property type="entry name" value="TATC"/>
    <property type="match status" value="1"/>
</dbReference>
<evidence type="ECO:0000256" key="5">
    <source>
        <dbReference type="HAMAP-Rule" id="MF_00902"/>
    </source>
</evidence>
<keyword evidence="3 5" id="KW-1133">Transmembrane helix</keyword>
<dbReference type="AlphaFoldDB" id="A0A432W3U6"/>
<comment type="subunit">
    <text evidence="5">The Tat system comprises two distinct complexes: a TatABC complex, containing multiple copies of TatA, TatB and TatC subunits, and a separate TatA complex, containing only TatA subunits. Substrates initially bind to the TatABC complex, which probably triggers association of the separate TatA complex to form the active translocon.</text>
</comment>
<feature type="transmembrane region" description="Helical" evidence="5">
    <location>
        <begin position="115"/>
        <end position="136"/>
    </location>
</feature>
<organism evidence="6 7">
    <name type="scientific">Aliidiomarina minuta</name>
    <dbReference type="NCBI Taxonomy" id="880057"/>
    <lineage>
        <taxon>Bacteria</taxon>
        <taxon>Pseudomonadati</taxon>
        <taxon>Pseudomonadota</taxon>
        <taxon>Gammaproteobacteria</taxon>
        <taxon>Alteromonadales</taxon>
        <taxon>Idiomarinaceae</taxon>
        <taxon>Aliidiomarina</taxon>
    </lineage>
</organism>
<dbReference type="Proteomes" id="UP000288293">
    <property type="component" value="Unassembled WGS sequence"/>
</dbReference>
<name>A0A432W3U6_9GAMM</name>
<dbReference type="GO" id="GO:0009977">
    <property type="term" value="F:proton motive force dependent protein transmembrane transporter activity"/>
    <property type="evidence" value="ECO:0007669"/>
    <property type="project" value="TreeGrafter"/>
</dbReference>
<comment type="subcellular location">
    <subcellularLocation>
        <location evidence="5">Cell membrane</location>
        <topology evidence="5">Multi-pass membrane protein</topology>
    </subcellularLocation>
    <subcellularLocation>
        <location evidence="1">Membrane</location>
        <topology evidence="1">Multi-pass membrane protein</topology>
    </subcellularLocation>
</comment>
<dbReference type="PANTHER" id="PTHR30371:SF0">
    <property type="entry name" value="SEC-INDEPENDENT PROTEIN TRANSLOCASE PROTEIN TATC, CHLOROPLASTIC-RELATED"/>
    <property type="match status" value="1"/>
</dbReference>
<dbReference type="PRINTS" id="PR01840">
    <property type="entry name" value="TATCFAMILY"/>
</dbReference>
<dbReference type="GO" id="GO:0043953">
    <property type="term" value="P:protein transport by the Tat complex"/>
    <property type="evidence" value="ECO:0007669"/>
    <property type="project" value="UniProtKB-UniRule"/>
</dbReference>
<dbReference type="EMBL" id="PIPL01000003">
    <property type="protein sequence ID" value="RUO24008.1"/>
    <property type="molecule type" value="Genomic_DNA"/>
</dbReference>
<evidence type="ECO:0000313" key="6">
    <source>
        <dbReference type="EMBL" id="RUO24008.1"/>
    </source>
</evidence>
<feature type="transmembrane region" description="Helical" evidence="5">
    <location>
        <begin position="73"/>
        <end position="94"/>
    </location>
</feature>
<evidence type="ECO:0000256" key="4">
    <source>
        <dbReference type="ARBA" id="ARBA00023136"/>
    </source>
</evidence>
<comment type="caution">
    <text evidence="6">The sequence shown here is derived from an EMBL/GenBank/DDBJ whole genome shotgun (WGS) entry which is preliminary data.</text>
</comment>
<feature type="transmembrane region" description="Helical" evidence="5">
    <location>
        <begin position="18"/>
        <end position="37"/>
    </location>
</feature>
<comment type="similarity">
    <text evidence="5">Belongs to the TatC family.</text>
</comment>
<dbReference type="HAMAP" id="MF_00902">
    <property type="entry name" value="TatC"/>
    <property type="match status" value="1"/>
</dbReference>
<proteinExistence type="inferred from homology"/>
<dbReference type="NCBIfam" id="TIGR00945">
    <property type="entry name" value="tatC"/>
    <property type="match status" value="1"/>
</dbReference>
<keyword evidence="7" id="KW-1185">Reference proteome</keyword>
<feature type="transmembrane region" description="Helical" evidence="5">
    <location>
        <begin position="215"/>
        <end position="235"/>
    </location>
</feature>
<dbReference type="OrthoDB" id="9777044at2"/>
<keyword evidence="5" id="KW-0811">Translocation</keyword>
<dbReference type="Pfam" id="PF00902">
    <property type="entry name" value="TatC"/>
    <property type="match status" value="1"/>
</dbReference>
<keyword evidence="5" id="KW-0653">Protein transport</keyword>
<comment type="function">
    <text evidence="5">Part of the twin-arginine translocation (Tat) system that transports large folded proteins containing a characteristic twin-arginine motif in their signal peptide across membranes. Together with TatB, TatC is part of a receptor directly interacting with Tat signal peptides.</text>
</comment>
<protein>
    <recommendedName>
        <fullName evidence="5">Sec-independent protein translocase protein TatC</fullName>
    </recommendedName>
</protein>
<dbReference type="InterPro" id="IPR019820">
    <property type="entry name" value="Sec-indep_translocase_CS"/>
</dbReference>
<dbReference type="GO" id="GO:0033281">
    <property type="term" value="C:TAT protein transport complex"/>
    <property type="evidence" value="ECO:0007669"/>
    <property type="project" value="UniProtKB-UniRule"/>
</dbReference>